<sequence length="101" mass="11428">MWIHKKRCTAETDGTVMNIQGKGSEGLTVITVEYEVKNQKYQIKESIKLKSTVIRIGFLPIGQRKTPRMPNTFIGGKAVVLYNPENPQEAYLRDNVGIMNC</sequence>
<dbReference type="Proteomes" id="UP000283701">
    <property type="component" value="Unassembled WGS sequence"/>
</dbReference>
<protein>
    <recommendedName>
        <fullName evidence="1">DUF3592 domain-containing protein</fullName>
    </recommendedName>
</protein>
<accession>A0A174DID9</accession>
<dbReference type="EMBL" id="QRHP01000013">
    <property type="protein sequence ID" value="RHF83046.1"/>
    <property type="molecule type" value="Genomic_DNA"/>
</dbReference>
<evidence type="ECO:0000313" key="7">
    <source>
        <dbReference type="Proteomes" id="UP000283701"/>
    </source>
</evidence>
<organism evidence="2 5">
    <name type="scientific">Roseburia inulinivorans</name>
    <dbReference type="NCBI Taxonomy" id="360807"/>
    <lineage>
        <taxon>Bacteria</taxon>
        <taxon>Bacillati</taxon>
        <taxon>Bacillota</taxon>
        <taxon>Clostridia</taxon>
        <taxon>Lachnospirales</taxon>
        <taxon>Lachnospiraceae</taxon>
        <taxon>Roseburia</taxon>
    </lineage>
</organism>
<evidence type="ECO:0000313" key="2">
    <source>
        <dbReference type="EMBL" id="CUO23958.1"/>
    </source>
</evidence>
<dbReference type="RefSeq" id="WP_055302506.1">
    <property type="nucleotide sequence ID" value="NZ_CABJFX010000014.1"/>
</dbReference>
<dbReference type="InterPro" id="IPR021994">
    <property type="entry name" value="DUF3592"/>
</dbReference>
<dbReference type="Proteomes" id="UP000283492">
    <property type="component" value="Unassembled WGS sequence"/>
</dbReference>
<dbReference type="Proteomes" id="UP000095395">
    <property type="component" value="Unassembled WGS sequence"/>
</dbReference>
<evidence type="ECO:0000313" key="6">
    <source>
        <dbReference type="Proteomes" id="UP000283492"/>
    </source>
</evidence>
<evidence type="ECO:0000313" key="4">
    <source>
        <dbReference type="EMBL" id="RHF83046.1"/>
    </source>
</evidence>
<name>A0A174DID9_9FIRM</name>
<evidence type="ECO:0000259" key="1">
    <source>
        <dbReference type="Pfam" id="PF12158"/>
    </source>
</evidence>
<proteinExistence type="predicted"/>
<dbReference type="EMBL" id="QSFX01000014">
    <property type="protein sequence ID" value="RHA88538.1"/>
    <property type="molecule type" value="Genomic_DNA"/>
</dbReference>
<evidence type="ECO:0000313" key="5">
    <source>
        <dbReference type="Proteomes" id="UP000095395"/>
    </source>
</evidence>
<dbReference type="Pfam" id="PF12158">
    <property type="entry name" value="DUF3592"/>
    <property type="match status" value="1"/>
</dbReference>
<reference evidence="6 7" key="2">
    <citation type="submission" date="2018-08" db="EMBL/GenBank/DDBJ databases">
        <title>A genome reference for cultivated species of the human gut microbiota.</title>
        <authorList>
            <person name="Zou Y."/>
            <person name="Xue W."/>
            <person name="Luo G."/>
        </authorList>
    </citation>
    <scope>NUCLEOTIDE SEQUENCE [LARGE SCALE GENOMIC DNA]</scope>
    <source>
        <strain evidence="4 7">AM23-23AC</strain>
        <strain evidence="3 6">AM42-1AC</strain>
    </source>
</reference>
<gene>
    <name evidence="4" type="ORF">DW654_11290</name>
    <name evidence="3" type="ORF">DW914_09325</name>
    <name evidence="2" type="ORF">ERS852392_02568</name>
</gene>
<reference evidence="2 5" key="1">
    <citation type="submission" date="2015-09" db="EMBL/GenBank/DDBJ databases">
        <authorList>
            <consortium name="Pathogen Informatics"/>
        </authorList>
    </citation>
    <scope>NUCLEOTIDE SEQUENCE [LARGE SCALE GENOMIC DNA]</scope>
    <source>
        <strain evidence="2 5">2789STDY5608835</strain>
    </source>
</reference>
<dbReference type="AlphaFoldDB" id="A0A174DID9"/>
<dbReference type="EMBL" id="CYYR01000019">
    <property type="protein sequence ID" value="CUO23958.1"/>
    <property type="molecule type" value="Genomic_DNA"/>
</dbReference>
<evidence type="ECO:0000313" key="3">
    <source>
        <dbReference type="EMBL" id="RHA88538.1"/>
    </source>
</evidence>
<feature type="domain" description="DUF3592" evidence="1">
    <location>
        <begin position="14"/>
        <end position="94"/>
    </location>
</feature>